<accession>A0ABQ1B7N0</accession>
<sequence length="127" mass="14151">MPEPTPDSVHKSTDVRLGQKREGESVIEQPEGKVRDKISRGGSMSDKKGREAQDDGGEDGCGALGEAGQIMPRRAPLGEKKRTKEKNSRRKYLDELWKKEMTVDSANPADLTRKRLEEEEEGERGEG</sequence>
<gene>
    <name evidence="2" type="ORF">IFM53868_08049</name>
</gene>
<dbReference type="EMBL" id="BLKG01000113">
    <property type="protein sequence ID" value="GFF95485.1"/>
    <property type="molecule type" value="Genomic_DNA"/>
</dbReference>
<feature type="compositionally biased region" description="Basic and acidic residues" evidence="1">
    <location>
        <begin position="8"/>
        <end position="53"/>
    </location>
</feature>
<organism evidence="2 3">
    <name type="scientific">Aspergillus udagawae</name>
    <dbReference type="NCBI Taxonomy" id="91492"/>
    <lineage>
        <taxon>Eukaryota</taxon>
        <taxon>Fungi</taxon>
        <taxon>Dikarya</taxon>
        <taxon>Ascomycota</taxon>
        <taxon>Pezizomycotina</taxon>
        <taxon>Eurotiomycetes</taxon>
        <taxon>Eurotiomycetidae</taxon>
        <taxon>Eurotiales</taxon>
        <taxon>Aspergillaceae</taxon>
        <taxon>Aspergillus</taxon>
        <taxon>Aspergillus subgen. Fumigati</taxon>
    </lineage>
</organism>
<feature type="region of interest" description="Disordered" evidence="1">
    <location>
        <begin position="1"/>
        <end position="127"/>
    </location>
</feature>
<feature type="compositionally biased region" description="Acidic residues" evidence="1">
    <location>
        <begin position="118"/>
        <end position="127"/>
    </location>
</feature>
<keyword evidence="3" id="KW-1185">Reference proteome</keyword>
<proteinExistence type="predicted"/>
<comment type="caution">
    <text evidence="2">The sequence shown here is derived from an EMBL/GenBank/DDBJ whole genome shotgun (WGS) entry which is preliminary data.</text>
</comment>
<reference evidence="2 3" key="1">
    <citation type="submission" date="2020-01" db="EMBL/GenBank/DDBJ databases">
        <title>Draft genome sequence of Aspergillus udagawae IFM 53868.</title>
        <authorList>
            <person name="Takahashi H."/>
            <person name="Yaguchi T."/>
        </authorList>
    </citation>
    <scope>NUCLEOTIDE SEQUENCE [LARGE SCALE GENOMIC DNA]</scope>
    <source>
        <strain evidence="2 3">IFM 53868</strain>
    </source>
</reference>
<dbReference type="Proteomes" id="UP000465266">
    <property type="component" value="Unassembled WGS sequence"/>
</dbReference>
<evidence type="ECO:0000313" key="2">
    <source>
        <dbReference type="EMBL" id="GFF95485.1"/>
    </source>
</evidence>
<feature type="compositionally biased region" description="Basic and acidic residues" evidence="1">
    <location>
        <begin position="76"/>
        <end position="102"/>
    </location>
</feature>
<name>A0ABQ1B7N0_9EURO</name>
<protein>
    <submittedName>
        <fullName evidence="2">Uncharacterized protein</fullName>
    </submittedName>
</protein>
<evidence type="ECO:0000256" key="1">
    <source>
        <dbReference type="SAM" id="MobiDB-lite"/>
    </source>
</evidence>
<evidence type="ECO:0000313" key="3">
    <source>
        <dbReference type="Proteomes" id="UP000465266"/>
    </source>
</evidence>